<dbReference type="Pfam" id="PF01207">
    <property type="entry name" value="Dus"/>
    <property type="match status" value="1"/>
</dbReference>
<evidence type="ECO:0000256" key="8">
    <source>
        <dbReference type="ARBA" id="ARBA00023002"/>
    </source>
</evidence>
<evidence type="ECO:0000256" key="5">
    <source>
        <dbReference type="ARBA" id="ARBA00022694"/>
    </source>
</evidence>
<keyword evidence="3" id="KW-0285">Flavoprotein</keyword>
<dbReference type="InterPro" id="IPR035587">
    <property type="entry name" value="DUS-like_FMN-bd"/>
</dbReference>
<dbReference type="AlphaFoldDB" id="A0A7S0CZV1"/>
<keyword evidence="4" id="KW-0288">FMN</keyword>
<accession>A0A7S0CZV1</accession>
<feature type="domain" description="DUS-like FMN-binding" evidence="10">
    <location>
        <begin position="197"/>
        <end position="546"/>
    </location>
</feature>
<evidence type="ECO:0000256" key="6">
    <source>
        <dbReference type="ARBA" id="ARBA00022857"/>
    </source>
</evidence>
<organism evidence="11">
    <name type="scientific">Micromonas pusilla</name>
    <name type="common">Picoplanktonic green alga</name>
    <name type="synonym">Chromulina pusilla</name>
    <dbReference type="NCBI Taxonomy" id="38833"/>
    <lineage>
        <taxon>Eukaryota</taxon>
        <taxon>Viridiplantae</taxon>
        <taxon>Chlorophyta</taxon>
        <taxon>Mamiellophyceae</taxon>
        <taxon>Mamiellales</taxon>
        <taxon>Mamiellaceae</taxon>
        <taxon>Micromonas</taxon>
    </lineage>
</organism>
<dbReference type="NCBIfam" id="NF008774">
    <property type="entry name" value="PRK11815.1"/>
    <property type="match status" value="1"/>
</dbReference>
<evidence type="ECO:0000259" key="10">
    <source>
        <dbReference type="Pfam" id="PF01207"/>
    </source>
</evidence>
<dbReference type="GO" id="GO:0017150">
    <property type="term" value="F:tRNA dihydrouridine synthase activity"/>
    <property type="evidence" value="ECO:0007669"/>
    <property type="project" value="InterPro"/>
</dbReference>
<protein>
    <recommendedName>
        <fullName evidence="10">DUS-like FMN-binding domain-containing protein</fullName>
    </recommendedName>
</protein>
<feature type="compositionally biased region" description="Basic and acidic residues" evidence="9">
    <location>
        <begin position="592"/>
        <end position="604"/>
    </location>
</feature>
<evidence type="ECO:0000256" key="7">
    <source>
        <dbReference type="ARBA" id="ARBA00022884"/>
    </source>
</evidence>
<dbReference type="GO" id="GO:0000049">
    <property type="term" value="F:tRNA binding"/>
    <property type="evidence" value="ECO:0007669"/>
    <property type="project" value="UniProtKB-KW"/>
</dbReference>
<dbReference type="Gene3D" id="3.20.20.70">
    <property type="entry name" value="Aldolase class I"/>
    <property type="match status" value="1"/>
</dbReference>
<dbReference type="EMBL" id="HBEN01006472">
    <property type="protein sequence ID" value="CAD8438556.1"/>
    <property type="molecule type" value="Transcribed_RNA"/>
</dbReference>
<dbReference type="SUPFAM" id="SSF51395">
    <property type="entry name" value="FMN-linked oxidoreductases"/>
    <property type="match status" value="1"/>
</dbReference>
<dbReference type="InterPro" id="IPR013785">
    <property type="entry name" value="Aldolase_TIM"/>
</dbReference>
<feature type="region of interest" description="Disordered" evidence="9">
    <location>
        <begin position="73"/>
        <end position="117"/>
    </location>
</feature>
<evidence type="ECO:0000256" key="9">
    <source>
        <dbReference type="SAM" id="MobiDB-lite"/>
    </source>
</evidence>
<keyword evidence="7" id="KW-0694">RNA-binding</keyword>
<dbReference type="PANTHER" id="PTHR42907:SF1">
    <property type="entry name" value="FMN-LINKED OXIDOREDUCTASES SUPERFAMILY PROTEIN"/>
    <property type="match status" value="1"/>
</dbReference>
<dbReference type="CDD" id="cd02801">
    <property type="entry name" value="DUS_like_FMN"/>
    <property type="match status" value="1"/>
</dbReference>
<dbReference type="InterPro" id="IPR018517">
    <property type="entry name" value="tRNA_hU_synthase_CS"/>
</dbReference>
<proteinExistence type="predicted"/>
<dbReference type="PANTHER" id="PTHR42907">
    <property type="entry name" value="FMN-LINKED OXIDOREDUCTASES SUPERFAMILY PROTEIN"/>
    <property type="match status" value="1"/>
</dbReference>
<keyword evidence="8" id="KW-0560">Oxidoreductase</keyword>
<comment type="cofactor">
    <cofactor evidence="1">
        <name>FMN</name>
        <dbReference type="ChEBI" id="CHEBI:58210"/>
    </cofactor>
</comment>
<reference evidence="11" key="1">
    <citation type="submission" date="2021-01" db="EMBL/GenBank/DDBJ databases">
        <authorList>
            <person name="Corre E."/>
            <person name="Pelletier E."/>
            <person name="Niang G."/>
            <person name="Scheremetjew M."/>
            <person name="Finn R."/>
            <person name="Kale V."/>
            <person name="Holt S."/>
            <person name="Cochrane G."/>
            <person name="Meng A."/>
            <person name="Brown T."/>
            <person name="Cohen L."/>
        </authorList>
    </citation>
    <scope>NUCLEOTIDE SEQUENCE</scope>
    <source>
        <strain evidence="11">CCAC1681</strain>
    </source>
</reference>
<sequence length="627" mass="67669">MLRGAMSVTAALPAVPRAVARRARPACSRRWGGGGSSHRRHPPAVAEPAWTTGRLGARRRFLRVSSETAVGPRSFRKAARLASSRDDDPGCAASDPGAKPPVDETVDDATPRPRGSVNGVQWASARVLELDANVPGWWSFPHERDEDGRFTVLGERGGGGANTRSSRLSFRDDGWTQFVRDDLRPPRSSLPPQKLSIAPMMEYTTPHFRHLVRLLTKNTWLYTEMEVDQTLRHTDHPRLDRFLDFPIAGHPTVLQLGGADPELLAIASAVAAPYGYDELNLNCGCPSPKVAGKGAFGASLMLEPNLVAECVAAMAENAGGAPVTVKCRVGVDDKDSYDELCAFIETVSGQLPNCPSAGGKPLFAIHARKALLNGLSPAENRAVPPLRYEWVVALARDFPHVAFALNGGIVDIETASVIANGDLAPFDDDGGVHSAADETLIPTNLIGTMIGRAAHADPWGVLATADVDVFGDTHNPETATSRRKLLKAYGEYCDATRGRFGVTKDGYAVPSTRHLVHPLQNLFYGEPNAKRWRRAMDDALKRDAKNPDVSVSELIDQTLREGGVSDETLDAPPSVRRSRKPNGLGLSDDEAADTKRARLRDAAKKLRSLPPPPTRSVETRVSPAPAR</sequence>
<dbReference type="InterPro" id="IPR004653">
    <property type="entry name" value="DusA"/>
</dbReference>
<evidence type="ECO:0000256" key="3">
    <source>
        <dbReference type="ARBA" id="ARBA00022630"/>
    </source>
</evidence>
<dbReference type="GO" id="GO:0050660">
    <property type="term" value="F:flavin adenine dinucleotide binding"/>
    <property type="evidence" value="ECO:0007669"/>
    <property type="project" value="InterPro"/>
</dbReference>
<name>A0A7S0CZV1_MICPS</name>
<evidence type="ECO:0000256" key="4">
    <source>
        <dbReference type="ARBA" id="ARBA00022643"/>
    </source>
</evidence>
<keyword evidence="5" id="KW-0819">tRNA processing</keyword>
<evidence type="ECO:0000256" key="2">
    <source>
        <dbReference type="ARBA" id="ARBA00022555"/>
    </source>
</evidence>
<feature type="region of interest" description="Disordered" evidence="9">
    <location>
        <begin position="561"/>
        <end position="627"/>
    </location>
</feature>
<evidence type="ECO:0000313" key="11">
    <source>
        <dbReference type="EMBL" id="CAD8438556.1"/>
    </source>
</evidence>
<keyword evidence="2" id="KW-0820">tRNA-binding</keyword>
<gene>
    <name evidence="11" type="ORF">MSP1401_LOCUS5291</name>
</gene>
<keyword evidence="6" id="KW-0521">NADP</keyword>
<dbReference type="PROSITE" id="PS01136">
    <property type="entry name" value="UPF0034"/>
    <property type="match status" value="1"/>
</dbReference>
<evidence type="ECO:0000256" key="1">
    <source>
        <dbReference type="ARBA" id="ARBA00001917"/>
    </source>
</evidence>
<feature type="region of interest" description="Disordered" evidence="9">
    <location>
        <begin position="18"/>
        <end position="51"/>
    </location>
</feature>